<accession>A0A9D5UD87</accession>
<feature type="transmembrane region" description="Helical" evidence="1">
    <location>
        <begin position="102"/>
        <end position="122"/>
    </location>
</feature>
<keyword evidence="1" id="KW-0472">Membrane</keyword>
<name>A0A9D5UD87_9CELL</name>
<proteinExistence type="predicted"/>
<organism evidence="2 3">
    <name type="scientific">Oerskovia douganii</name>
    <dbReference type="NCBI Taxonomy" id="2762210"/>
    <lineage>
        <taxon>Bacteria</taxon>
        <taxon>Bacillati</taxon>
        <taxon>Actinomycetota</taxon>
        <taxon>Actinomycetes</taxon>
        <taxon>Micrococcales</taxon>
        <taxon>Cellulomonadaceae</taxon>
        <taxon>Oerskovia</taxon>
    </lineage>
</organism>
<evidence type="ECO:0000313" key="2">
    <source>
        <dbReference type="EMBL" id="MBE7698807.1"/>
    </source>
</evidence>
<gene>
    <name evidence="2" type="ORF">H9623_00615</name>
</gene>
<dbReference type="AlphaFoldDB" id="A0A9D5UD87"/>
<keyword evidence="3" id="KW-1185">Reference proteome</keyword>
<keyword evidence="1" id="KW-0812">Transmembrane</keyword>
<dbReference type="Proteomes" id="UP000822993">
    <property type="component" value="Unassembled WGS sequence"/>
</dbReference>
<sequence>MLDDESSTAPEARRAPASVHPVRRAVLLAAAACVALAWSATLEVVCAAAGGGAGGSVVATPPCPAQGVRVGAALASAGVVALGLALLLVARRQAWASRPGAERLLFATYAVVTCAAVVAAFFSTGFSPTI</sequence>
<reference evidence="2 3" key="1">
    <citation type="submission" date="2020-08" db="EMBL/GenBank/DDBJ databases">
        <title>A Genomic Blueprint of the Chicken Gut Microbiome.</title>
        <authorList>
            <person name="Gilroy R."/>
            <person name="Ravi A."/>
            <person name="Getino M."/>
            <person name="Pursley I."/>
            <person name="Horton D.L."/>
            <person name="Alikhan N.-F."/>
            <person name="Baker D."/>
            <person name="Gharbi K."/>
            <person name="Hall N."/>
            <person name="Watson M."/>
            <person name="Adriaenssens E.M."/>
            <person name="Foster-Nyarko E."/>
            <person name="Jarju S."/>
            <person name="Secka A."/>
            <person name="Antonio M."/>
            <person name="Oren A."/>
            <person name="Chaudhuri R."/>
            <person name="La Ragione R.M."/>
            <person name="Hildebrand F."/>
            <person name="Pallen M.J."/>
        </authorList>
    </citation>
    <scope>NUCLEOTIDE SEQUENCE [LARGE SCALE GENOMIC DNA]</scope>
    <source>
        <strain evidence="2 3">Sa1BUA8</strain>
    </source>
</reference>
<keyword evidence="1" id="KW-1133">Transmembrane helix</keyword>
<feature type="transmembrane region" description="Helical" evidence="1">
    <location>
        <begin position="25"/>
        <end position="50"/>
    </location>
</feature>
<evidence type="ECO:0000256" key="1">
    <source>
        <dbReference type="SAM" id="Phobius"/>
    </source>
</evidence>
<evidence type="ECO:0000313" key="3">
    <source>
        <dbReference type="Proteomes" id="UP000822993"/>
    </source>
</evidence>
<comment type="caution">
    <text evidence="2">The sequence shown here is derived from an EMBL/GenBank/DDBJ whole genome shotgun (WGS) entry which is preliminary data.</text>
</comment>
<dbReference type="EMBL" id="JACSPN010000001">
    <property type="protein sequence ID" value="MBE7698807.1"/>
    <property type="molecule type" value="Genomic_DNA"/>
</dbReference>
<protein>
    <submittedName>
        <fullName evidence="2">Uncharacterized protein</fullName>
    </submittedName>
</protein>
<feature type="transmembrane region" description="Helical" evidence="1">
    <location>
        <begin position="70"/>
        <end position="90"/>
    </location>
</feature>
<dbReference type="RefSeq" id="WP_193718153.1">
    <property type="nucleotide sequence ID" value="NZ_JACSPN010000001.1"/>
</dbReference>